<evidence type="ECO:0000313" key="1">
    <source>
        <dbReference type="EMBL" id="MDR5590268.1"/>
    </source>
</evidence>
<dbReference type="RefSeq" id="WP_309561141.1">
    <property type="nucleotide sequence ID" value="NZ_JAVJIU010000002.1"/>
</dbReference>
<reference evidence="2" key="1">
    <citation type="submission" date="2023-07" db="EMBL/GenBank/DDBJ databases">
        <title>Christiangramia sp. SM2212., a novel bacterium of the family Flavobacteriaceae isolated from the sea sediment.</title>
        <authorList>
            <person name="Wang J."/>
            <person name="Zhang X."/>
        </authorList>
    </citation>
    <scope>NUCLEOTIDE SEQUENCE [LARGE SCALE GENOMIC DNA]</scope>
    <source>
        <strain evidence="2">SM2212</strain>
    </source>
</reference>
<dbReference type="InterPro" id="IPR025347">
    <property type="entry name" value="DUF4251"/>
</dbReference>
<organism evidence="1 2">
    <name type="scientific">Christiangramia sediminicola</name>
    <dbReference type="NCBI Taxonomy" id="3073267"/>
    <lineage>
        <taxon>Bacteria</taxon>
        <taxon>Pseudomonadati</taxon>
        <taxon>Bacteroidota</taxon>
        <taxon>Flavobacteriia</taxon>
        <taxon>Flavobacteriales</taxon>
        <taxon>Flavobacteriaceae</taxon>
        <taxon>Christiangramia</taxon>
    </lineage>
</organism>
<dbReference type="Gene3D" id="2.40.128.410">
    <property type="match status" value="1"/>
</dbReference>
<dbReference type="Pfam" id="PF14059">
    <property type="entry name" value="DUF4251"/>
    <property type="match status" value="1"/>
</dbReference>
<keyword evidence="2" id="KW-1185">Reference proteome</keyword>
<dbReference type="EMBL" id="JAVJIU010000002">
    <property type="protein sequence ID" value="MDR5590268.1"/>
    <property type="molecule type" value="Genomic_DNA"/>
</dbReference>
<gene>
    <name evidence="1" type="ORF">RE431_06430</name>
</gene>
<dbReference type="Proteomes" id="UP001257234">
    <property type="component" value="Unassembled WGS sequence"/>
</dbReference>
<accession>A0ABU1EPF5</accession>
<proteinExistence type="predicted"/>
<comment type="caution">
    <text evidence="1">The sequence shown here is derived from an EMBL/GenBank/DDBJ whole genome shotgun (WGS) entry which is preliminary data.</text>
</comment>
<protein>
    <submittedName>
        <fullName evidence="1">DUF4251 domain-containing protein</fullName>
    </submittedName>
</protein>
<evidence type="ECO:0000313" key="2">
    <source>
        <dbReference type="Proteomes" id="UP001257234"/>
    </source>
</evidence>
<name>A0ABU1EPF5_9FLAO</name>
<sequence>MNYYLILTILVISFASCRSSKKLTDNDLKEFQELETLVENRQFEIVNNFANSQLGNNISIINTVNFLRMDKDSVNIDLPFFGRRFYGNPSEKEGGIVCKGLIEDYKIKEQPDKSRIQIEFKATSENNEDFNFLIFIYSNGKADTSVNSSERSRISYRGDFSKLEETFN</sequence>